<dbReference type="SMART" id="SM00034">
    <property type="entry name" value="CLECT"/>
    <property type="match status" value="1"/>
</dbReference>
<dbReference type="PROSITE" id="PS50041">
    <property type="entry name" value="C_TYPE_LECTIN_2"/>
    <property type="match status" value="1"/>
</dbReference>
<evidence type="ECO:0000256" key="1">
    <source>
        <dbReference type="SAM" id="MobiDB-lite"/>
    </source>
</evidence>
<accession>A0A0D6LFR0</accession>
<sequence length="181" mass="20771">MGEDAHCRSLYTPWERYLDAEYTVYCSSNPITYDTAEDECRYIEGRLTSIHSYEESNFVHDLVVRAVKRKDFAWIGMVSNGVNWDWSDFTPFFSNFDAYEPDISKGEYCAVMTPRKREWDGKLCDGTGVHAAVCKKGDINANVRQNGKAKEKKQEDTTRKTTTTVEKPTEDPLIGPIMEKL</sequence>
<dbReference type="AlphaFoldDB" id="A0A0D6LFR0"/>
<dbReference type="InterPro" id="IPR016186">
    <property type="entry name" value="C-type_lectin-like/link_sf"/>
</dbReference>
<feature type="region of interest" description="Disordered" evidence="1">
    <location>
        <begin position="144"/>
        <end position="181"/>
    </location>
</feature>
<feature type="compositionally biased region" description="Basic and acidic residues" evidence="1">
    <location>
        <begin position="148"/>
        <end position="159"/>
    </location>
</feature>
<reference evidence="3 4" key="1">
    <citation type="submission" date="2013-05" db="EMBL/GenBank/DDBJ databases">
        <title>Draft genome of the parasitic nematode Anyclostoma ceylanicum.</title>
        <authorList>
            <person name="Mitreva M."/>
        </authorList>
    </citation>
    <scope>NUCLEOTIDE SEQUENCE [LARGE SCALE GENOMIC DNA]</scope>
</reference>
<dbReference type="Gene3D" id="3.10.100.10">
    <property type="entry name" value="Mannose-Binding Protein A, subunit A"/>
    <property type="match status" value="1"/>
</dbReference>
<dbReference type="SUPFAM" id="SSF56436">
    <property type="entry name" value="C-type lectin-like"/>
    <property type="match status" value="1"/>
</dbReference>
<name>A0A0D6LFR0_9BILA</name>
<evidence type="ECO:0000313" key="3">
    <source>
        <dbReference type="EMBL" id="EPB66502.1"/>
    </source>
</evidence>
<dbReference type="CDD" id="cd00037">
    <property type="entry name" value="CLECT"/>
    <property type="match status" value="1"/>
</dbReference>
<dbReference type="PANTHER" id="PTHR22803">
    <property type="entry name" value="MANNOSE, PHOSPHOLIPASE, LECTIN RECEPTOR RELATED"/>
    <property type="match status" value="1"/>
</dbReference>
<dbReference type="InterPro" id="IPR016187">
    <property type="entry name" value="CTDL_fold"/>
</dbReference>
<dbReference type="Proteomes" id="UP000054495">
    <property type="component" value="Unassembled WGS sequence"/>
</dbReference>
<gene>
    <name evidence="3" type="ORF">ANCCEY_14406</name>
</gene>
<evidence type="ECO:0000259" key="2">
    <source>
        <dbReference type="PROSITE" id="PS50041"/>
    </source>
</evidence>
<proteinExistence type="predicted"/>
<dbReference type="InterPro" id="IPR001304">
    <property type="entry name" value="C-type_lectin-like"/>
</dbReference>
<keyword evidence="4" id="KW-1185">Reference proteome</keyword>
<protein>
    <submittedName>
        <fullName evidence="3">Lectin C-type domain protein</fullName>
    </submittedName>
</protein>
<evidence type="ECO:0000313" key="4">
    <source>
        <dbReference type="Proteomes" id="UP000054495"/>
    </source>
</evidence>
<dbReference type="Pfam" id="PF00059">
    <property type="entry name" value="Lectin_C"/>
    <property type="match status" value="1"/>
</dbReference>
<feature type="domain" description="C-type lectin" evidence="2">
    <location>
        <begin position="17"/>
        <end position="125"/>
    </location>
</feature>
<dbReference type="EMBL" id="KE126095">
    <property type="protein sequence ID" value="EPB66502.1"/>
    <property type="molecule type" value="Genomic_DNA"/>
</dbReference>
<dbReference type="InterPro" id="IPR050111">
    <property type="entry name" value="C-type_lectin/snaclec_domain"/>
</dbReference>
<organism evidence="3 4">
    <name type="scientific">Ancylostoma ceylanicum</name>
    <dbReference type="NCBI Taxonomy" id="53326"/>
    <lineage>
        <taxon>Eukaryota</taxon>
        <taxon>Metazoa</taxon>
        <taxon>Ecdysozoa</taxon>
        <taxon>Nematoda</taxon>
        <taxon>Chromadorea</taxon>
        <taxon>Rhabditida</taxon>
        <taxon>Rhabditina</taxon>
        <taxon>Rhabditomorpha</taxon>
        <taxon>Strongyloidea</taxon>
        <taxon>Ancylostomatidae</taxon>
        <taxon>Ancylostomatinae</taxon>
        <taxon>Ancylostoma</taxon>
    </lineage>
</organism>